<evidence type="ECO:0000313" key="4">
    <source>
        <dbReference type="Proteomes" id="UP000219281"/>
    </source>
</evidence>
<organism evidence="3 4">
    <name type="scientific">Pedobacter xixiisoli</name>
    <dbReference type="NCBI Taxonomy" id="1476464"/>
    <lineage>
        <taxon>Bacteria</taxon>
        <taxon>Pseudomonadati</taxon>
        <taxon>Bacteroidota</taxon>
        <taxon>Sphingobacteriia</taxon>
        <taxon>Sphingobacteriales</taxon>
        <taxon>Sphingobacteriaceae</taxon>
        <taxon>Pedobacter</taxon>
    </lineage>
</organism>
<proteinExistence type="inferred from homology"/>
<feature type="domain" description="NAD-dependent epimerase/dehydratase" evidence="2">
    <location>
        <begin position="5"/>
        <end position="227"/>
    </location>
</feature>
<keyword evidence="4" id="KW-1185">Reference proteome</keyword>
<gene>
    <name evidence="3" type="ORF">SAMN06297358_2836</name>
</gene>
<dbReference type="InterPro" id="IPR001509">
    <property type="entry name" value="Epimerase_deHydtase"/>
</dbReference>
<evidence type="ECO:0000259" key="2">
    <source>
        <dbReference type="Pfam" id="PF01370"/>
    </source>
</evidence>
<dbReference type="SUPFAM" id="SSF51735">
    <property type="entry name" value="NAD(P)-binding Rossmann-fold domains"/>
    <property type="match status" value="1"/>
</dbReference>
<dbReference type="Proteomes" id="UP000219281">
    <property type="component" value="Unassembled WGS sequence"/>
</dbReference>
<dbReference type="InterPro" id="IPR036291">
    <property type="entry name" value="NAD(P)-bd_dom_sf"/>
</dbReference>
<dbReference type="PANTHER" id="PTHR43000">
    <property type="entry name" value="DTDP-D-GLUCOSE 4,6-DEHYDRATASE-RELATED"/>
    <property type="match status" value="1"/>
</dbReference>
<dbReference type="Gene3D" id="3.40.50.720">
    <property type="entry name" value="NAD(P)-binding Rossmann-like Domain"/>
    <property type="match status" value="1"/>
</dbReference>
<evidence type="ECO:0000256" key="1">
    <source>
        <dbReference type="ARBA" id="ARBA00007637"/>
    </source>
</evidence>
<sequence length="330" mass="37209">MSKKVLITGASGFVGYHLIVTAIENGLEVYAAVRPNSDISHLKDLNINYVNLNFSAVDELKAELEEKQYAYIIHAAGTTKAKTLQEYNKVNAEFSRNLALAASLVSYKLEKFVFVSSLAAIGPIADFTAAINDNAIAQPITFYGLSKKLAEEYLNKIENLPLVTVRPTAVYGPREKDIFILFKTINQGLEPYIGRFNQQLSFIYVKDLAAIIIRFLTSEIEHRTYNISDGLTYDRYALADGLKKALQKKTLKMHIPLGIIKGLAGLMDTIYAKSTKTPTLNKEKIKELTAPNWACNIENLKKDLQFEPQYNLERGLEETVKWYKVNNWLK</sequence>
<accession>A0A286A873</accession>
<dbReference type="EMBL" id="OCMT01000003">
    <property type="protein sequence ID" value="SOD18118.1"/>
    <property type="molecule type" value="Genomic_DNA"/>
</dbReference>
<comment type="similarity">
    <text evidence="1">Belongs to the NAD(P)-dependent epimerase/dehydratase family.</text>
</comment>
<name>A0A286A873_9SPHI</name>
<reference evidence="4" key="1">
    <citation type="submission" date="2017-09" db="EMBL/GenBank/DDBJ databases">
        <authorList>
            <person name="Varghese N."/>
            <person name="Submissions S."/>
        </authorList>
    </citation>
    <scope>NUCLEOTIDE SEQUENCE [LARGE SCALE GENOMIC DNA]</scope>
    <source>
        <strain evidence="4">CGMCC 1.12803</strain>
    </source>
</reference>
<dbReference type="Pfam" id="PF01370">
    <property type="entry name" value="Epimerase"/>
    <property type="match status" value="1"/>
</dbReference>
<dbReference type="RefSeq" id="WP_097132666.1">
    <property type="nucleotide sequence ID" value="NZ_OCMT01000003.1"/>
</dbReference>
<evidence type="ECO:0000313" key="3">
    <source>
        <dbReference type="EMBL" id="SOD18118.1"/>
    </source>
</evidence>
<dbReference type="OrthoDB" id="1490291at2"/>
<dbReference type="AlphaFoldDB" id="A0A286A873"/>
<protein>
    <submittedName>
        <fullName evidence="3">Nucleoside-diphosphate-sugar epimerase</fullName>
    </submittedName>
</protein>